<keyword evidence="3" id="KW-1185">Reference proteome</keyword>
<reference evidence="2 3" key="1">
    <citation type="submission" date="2016-04" db="EMBL/GenBank/DDBJ databases">
        <title>ATOL: Assembling a taxonomically balanced genome-scale reconstruction of the evolutionary history of the Enterobacteriaceae.</title>
        <authorList>
            <person name="Plunkett G.III."/>
            <person name="Neeno-Eckwall E.C."/>
            <person name="Glasner J.D."/>
            <person name="Perna N.T."/>
        </authorList>
    </citation>
    <scope>NUCLEOTIDE SEQUENCE [LARGE SCALE GENOMIC DNA]</scope>
    <source>
        <strain evidence="2 3">ATCC 12841</strain>
    </source>
</reference>
<gene>
    <name evidence="2" type="ORF">M993_00483</name>
</gene>
<evidence type="ECO:0000313" key="2">
    <source>
        <dbReference type="EMBL" id="OAT60759.1"/>
    </source>
</evidence>
<protein>
    <submittedName>
        <fullName evidence="2">Exodeoxyribonuclease VIII</fullName>
        <ecNumber evidence="2">3.1.11.-</ecNumber>
    </submittedName>
</protein>
<dbReference type="EC" id="3.1.11.-" evidence="2"/>
<name>A0AA91IRB5_9GAMM</name>
<dbReference type="GO" id="GO:0016787">
    <property type="term" value="F:hydrolase activity"/>
    <property type="evidence" value="ECO:0007669"/>
    <property type="project" value="UniProtKB-KW"/>
</dbReference>
<dbReference type="Pfam" id="PF12684">
    <property type="entry name" value="DUF3799"/>
    <property type="match status" value="1"/>
</dbReference>
<dbReference type="InterPro" id="IPR024432">
    <property type="entry name" value="Put_RecE_PDDEXK-like_dom"/>
</dbReference>
<proteinExistence type="predicted"/>
<dbReference type="EMBL" id="LXEX01000011">
    <property type="protein sequence ID" value="OAT60759.1"/>
    <property type="molecule type" value="Genomic_DNA"/>
</dbReference>
<comment type="caution">
    <text evidence="2">The sequence shown here is derived from an EMBL/GenBank/DDBJ whole genome shotgun (WGS) entry which is preliminary data.</text>
</comment>
<dbReference type="Gene3D" id="3.90.320.10">
    <property type="match status" value="1"/>
</dbReference>
<feature type="domain" description="Putative exodeoxyribonuclease 8 PDDEXK-like" evidence="1">
    <location>
        <begin position="42"/>
        <end position="245"/>
    </location>
</feature>
<sequence length="275" mass="31339">MIESGIYYGMSNEEYHADEAIGSTSIKAISVSPANLYFNKFKGSKSANIGTAIHAALLEPDVFEREFILDESLKTRASKEYKSLISSGMKEEHIFIGSEVETINRMVEASQLNEDFMYYMGTSGKSEVSMFTTCPETGLRLKCRFDRISDSLPYPLDVKSCQDASERGFSQAFGKYHYHIQAAFYLYVLKLVTGRDVNQFCFFAQENKAPYRNCMYYIGDDSLELGRKEMMRSLSTLKRCIEGELDKRDGIALQSSEINLPSYMFDDEYADEVYL</sequence>
<organism evidence="2 3">
    <name type="scientific">Obesumbacterium proteus ATCC 12841</name>
    <dbReference type="NCBI Taxonomy" id="1354268"/>
    <lineage>
        <taxon>Bacteria</taxon>
        <taxon>Pseudomonadati</taxon>
        <taxon>Pseudomonadota</taxon>
        <taxon>Gammaproteobacteria</taxon>
        <taxon>Enterobacterales</taxon>
        <taxon>Hafniaceae</taxon>
        <taxon>Obesumbacterium</taxon>
    </lineage>
</organism>
<dbReference type="AlphaFoldDB" id="A0AA91IRB5"/>
<keyword evidence="2" id="KW-0378">Hydrolase</keyword>
<evidence type="ECO:0000259" key="1">
    <source>
        <dbReference type="Pfam" id="PF12684"/>
    </source>
</evidence>
<accession>A0AA91IRB5</accession>
<dbReference type="InterPro" id="IPR011604">
    <property type="entry name" value="PDDEXK-like_dom_sf"/>
</dbReference>
<evidence type="ECO:0000313" key="3">
    <source>
        <dbReference type="Proteomes" id="UP000078431"/>
    </source>
</evidence>
<dbReference type="RefSeq" id="WP_061553678.1">
    <property type="nucleotide sequence ID" value="NZ_LXEX01000011.1"/>
</dbReference>
<dbReference type="Proteomes" id="UP000078431">
    <property type="component" value="Unassembled WGS sequence"/>
</dbReference>